<dbReference type="InterPro" id="IPR009025">
    <property type="entry name" value="RBP11-like_dimer"/>
</dbReference>
<dbReference type="EMBL" id="BQXS01010309">
    <property type="protein sequence ID" value="GKT33551.1"/>
    <property type="molecule type" value="Genomic_DNA"/>
</dbReference>
<evidence type="ECO:0000259" key="4">
    <source>
        <dbReference type="Pfam" id="PF13656"/>
    </source>
</evidence>
<reference evidence="5" key="1">
    <citation type="submission" date="2022-03" db="EMBL/GenBank/DDBJ databases">
        <title>Draft genome sequence of Aduncisulcus paluster, a free-living microaerophilic Fornicata.</title>
        <authorList>
            <person name="Yuyama I."/>
            <person name="Kume K."/>
            <person name="Tamura T."/>
            <person name="Inagaki Y."/>
            <person name="Hashimoto T."/>
        </authorList>
    </citation>
    <scope>NUCLEOTIDE SEQUENCE</scope>
    <source>
        <strain evidence="5">NY0171</strain>
    </source>
</reference>
<comment type="similarity">
    <text evidence="3">Belongs to the archaeal Rpo11/eukaryotic RPB11/RPC19 RNA polymerase subunit family.</text>
</comment>
<dbReference type="Gene3D" id="3.30.1360.10">
    <property type="entry name" value="RNA polymerase, RBP11-like subunit"/>
    <property type="match status" value="1"/>
</dbReference>
<feature type="domain" description="DNA-directed RNA polymerase RBP11-like dimerisation" evidence="4">
    <location>
        <begin position="34"/>
        <end position="134"/>
    </location>
</feature>
<evidence type="ECO:0000256" key="3">
    <source>
        <dbReference type="ARBA" id="ARBA00025751"/>
    </source>
</evidence>
<dbReference type="Proteomes" id="UP001057375">
    <property type="component" value="Unassembled WGS sequence"/>
</dbReference>
<dbReference type="PANTHER" id="PTHR13946">
    <property type="entry name" value="DNA-DIRECTED RNA POLYMERASE I,II,III"/>
    <property type="match status" value="1"/>
</dbReference>
<keyword evidence="2" id="KW-0804">Transcription</keyword>
<dbReference type="Pfam" id="PF13656">
    <property type="entry name" value="RNA_pol_L_2"/>
    <property type="match status" value="1"/>
</dbReference>
<sequence length="151" mass="17654">MDNVPEREKMKKPDDFQQGKWFTITPIEKQEFTSEYKLDTYDHTVGNILRIELLNRDGWKTGSRDEKETQVLFAGYKQPHPLEPYIVLRIHTTGKSLKVLDAEDKSEISQAYTPDLALGNACRRAVKRLDDIAEQFRKAIRLARKDEEEEE</sequence>
<proteinExistence type="inferred from homology"/>
<dbReference type="InterPro" id="IPR036603">
    <property type="entry name" value="RBP11-like"/>
</dbReference>
<evidence type="ECO:0000256" key="1">
    <source>
        <dbReference type="ARBA" id="ARBA00022478"/>
    </source>
</evidence>
<keyword evidence="6" id="KW-1185">Reference proteome</keyword>
<dbReference type="SUPFAM" id="SSF55257">
    <property type="entry name" value="RBP11-like subunits of RNA polymerase"/>
    <property type="match status" value="1"/>
</dbReference>
<organism evidence="5 6">
    <name type="scientific">Aduncisulcus paluster</name>
    <dbReference type="NCBI Taxonomy" id="2918883"/>
    <lineage>
        <taxon>Eukaryota</taxon>
        <taxon>Metamonada</taxon>
        <taxon>Carpediemonas-like organisms</taxon>
        <taxon>Aduncisulcus</taxon>
    </lineage>
</organism>
<keyword evidence="1" id="KW-0240">DNA-directed RNA polymerase</keyword>
<protein>
    <recommendedName>
        <fullName evidence="4">DNA-directed RNA polymerase RBP11-like dimerisation domain-containing protein</fullName>
    </recommendedName>
</protein>
<evidence type="ECO:0000256" key="2">
    <source>
        <dbReference type="ARBA" id="ARBA00023163"/>
    </source>
</evidence>
<gene>
    <name evidence="5" type="ORF">ADUPG1_007421</name>
</gene>
<evidence type="ECO:0000313" key="5">
    <source>
        <dbReference type="EMBL" id="GKT33551.1"/>
    </source>
</evidence>
<accession>A0ABQ5KM16</accession>
<dbReference type="PANTHER" id="PTHR13946:SF16">
    <property type="entry name" value="DNA-DIRECTED RNA POLYMERASE II SUBUNIT RPB11"/>
    <property type="match status" value="1"/>
</dbReference>
<name>A0ABQ5KM16_9EUKA</name>
<comment type="caution">
    <text evidence="5">The sequence shown here is derived from an EMBL/GenBank/DDBJ whole genome shotgun (WGS) entry which is preliminary data.</text>
</comment>
<evidence type="ECO:0000313" key="6">
    <source>
        <dbReference type="Proteomes" id="UP001057375"/>
    </source>
</evidence>